<gene>
    <name evidence="3" type="ORF">LE190_10175</name>
</gene>
<dbReference type="RefSeq" id="WP_225238589.1">
    <property type="nucleotide sequence ID" value="NZ_JAHYBX010000003.1"/>
</dbReference>
<protein>
    <submittedName>
        <fullName evidence="3">Reverse transcriptase-like protein</fullName>
    </submittedName>
</protein>
<dbReference type="Proteomes" id="UP001198602">
    <property type="component" value="Unassembled WGS sequence"/>
</dbReference>
<evidence type="ECO:0000256" key="1">
    <source>
        <dbReference type="SAM" id="MobiDB-lite"/>
    </source>
</evidence>
<proteinExistence type="predicted"/>
<sequence>MSVAKATTPVNTEKSGYAAAMIEYDELVLAASKGERAASRKLAERQGIPESEALRATLLLRAGAAGLAHLLAERAARRQRDAQAADVRRALASAAQARRAGGAAPSGSAWRAWFDGSAHPNPGRCTLGAVLEGPDGLQVELSRAAGYGNSSEAEYAALVALLEAAVEHGACAPAIHGDSQVVIDDVEAPDCASAPSLRAWRARARALLARLPGATLRWIPRHRNGRADALSQRAAQQAIPMETMHERSDD</sequence>
<keyword evidence="4" id="KW-1185">Reference proteome</keyword>
<dbReference type="InterPro" id="IPR012337">
    <property type="entry name" value="RNaseH-like_sf"/>
</dbReference>
<comment type="caution">
    <text evidence="3">The sequence shown here is derived from an EMBL/GenBank/DDBJ whole genome shotgun (WGS) entry which is preliminary data.</text>
</comment>
<reference evidence="3 4" key="1">
    <citation type="submission" date="2021-07" db="EMBL/GenBank/DDBJ databases">
        <title>Characterization of Violacein-producing bacteria and related species.</title>
        <authorList>
            <person name="Wilson H.S."/>
            <person name="De Leon M.E."/>
        </authorList>
    </citation>
    <scope>NUCLEOTIDE SEQUENCE [LARGE SCALE GENOMIC DNA]</scope>
    <source>
        <strain evidence="3 4">HSC-2F05</strain>
    </source>
</reference>
<dbReference type="PROSITE" id="PS50879">
    <property type="entry name" value="RNASE_H_1"/>
    <property type="match status" value="1"/>
</dbReference>
<dbReference type="InterPro" id="IPR036397">
    <property type="entry name" value="RNaseH_sf"/>
</dbReference>
<accession>A0ABS7Y9D5</accession>
<dbReference type="EMBL" id="JAHYBX010000003">
    <property type="protein sequence ID" value="MCA1856291.1"/>
    <property type="molecule type" value="Genomic_DNA"/>
</dbReference>
<dbReference type="SUPFAM" id="SSF53098">
    <property type="entry name" value="Ribonuclease H-like"/>
    <property type="match status" value="1"/>
</dbReference>
<dbReference type="Pfam" id="PF13456">
    <property type="entry name" value="RVT_3"/>
    <property type="match status" value="1"/>
</dbReference>
<dbReference type="InterPro" id="IPR002156">
    <property type="entry name" value="RNaseH_domain"/>
</dbReference>
<evidence type="ECO:0000259" key="2">
    <source>
        <dbReference type="PROSITE" id="PS50879"/>
    </source>
</evidence>
<dbReference type="Gene3D" id="3.30.420.10">
    <property type="entry name" value="Ribonuclease H-like superfamily/Ribonuclease H"/>
    <property type="match status" value="1"/>
</dbReference>
<dbReference type="PANTHER" id="PTHR48475:SF1">
    <property type="entry name" value="RNASE H TYPE-1 DOMAIN-CONTAINING PROTEIN"/>
    <property type="match status" value="1"/>
</dbReference>
<evidence type="ECO:0000313" key="3">
    <source>
        <dbReference type="EMBL" id="MCA1856291.1"/>
    </source>
</evidence>
<feature type="region of interest" description="Disordered" evidence="1">
    <location>
        <begin position="227"/>
        <end position="250"/>
    </location>
</feature>
<organism evidence="3 4">
    <name type="scientific">Massilia hydrophila</name>
    <dbReference type="NCBI Taxonomy" id="3044279"/>
    <lineage>
        <taxon>Bacteria</taxon>
        <taxon>Pseudomonadati</taxon>
        <taxon>Pseudomonadota</taxon>
        <taxon>Betaproteobacteria</taxon>
        <taxon>Burkholderiales</taxon>
        <taxon>Oxalobacteraceae</taxon>
        <taxon>Telluria group</taxon>
        <taxon>Massilia</taxon>
    </lineage>
</organism>
<dbReference type="PANTHER" id="PTHR48475">
    <property type="entry name" value="RIBONUCLEASE H"/>
    <property type="match status" value="1"/>
</dbReference>
<feature type="domain" description="RNase H type-1" evidence="2">
    <location>
        <begin position="106"/>
        <end position="240"/>
    </location>
</feature>
<evidence type="ECO:0000313" key="4">
    <source>
        <dbReference type="Proteomes" id="UP001198602"/>
    </source>
</evidence>
<name>A0ABS7Y9D5_9BURK</name>